<organism evidence="2 3">
    <name type="scientific">Aspergillus avenaceus</name>
    <dbReference type="NCBI Taxonomy" id="36643"/>
    <lineage>
        <taxon>Eukaryota</taxon>
        <taxon>Fungi</taxon>
        <taxon>Dikarya</taxon>
        <taxon>Ascomycota</taxon>
        <taxon>Pezizomycotina</taxon>
        <taxon>Eurotiomycetes</taxon>
        <taxon>Eurotiomycetidae</taxon>
        <taxon>Eurotiales</taxon>
        <taxon>Aspergillaceae</taxon>
        <taxon>Aspergillus</taxon>
        <taxon>Aspergillus subgen. Circumdati</taxon>
    </lineage>
</organism>
<keyword evidence="2" id="KW-0808">Transferase</keyword>
<dbReference type="GO" id="GO:0004674">
    <property type="term" value="F:protein serine/threonine kinase activity"/>
    <property type="evidence" value="ECO:0007669"/>
    <property type="project" value="TreeGrafter"/>
</dbReference>
<gene>
    <name evidence="2" type="ORF">BDV25DRAFT_128272</name>
</gene>
<dbReference type="PANTHER" id="PTHR44329">
    <property type="entry name" value="SERINE/THREONINE-PROTEIN KINASE TNNI3K-RELATED"/>
    <property type="match status" value="1"/>
</dbReference>
<keyword evidence="3" id="KW-1185">Reference proteome</keyword>
<dbReference type="InterPro" id="IPR011009">
    <property type="entry name" value="Kinase-like_dom_sf"/>
</dbReference>
<dbReference type="AlphaFoldDB" id="A0A5N6U0C7"/>
<dbReference type="Proteomes" id="UP000325780">
    <property type="component" value="Unassembled WGS sequence"/>
</dbReference>
<dbReference type="InterPro" id="IPR000719">
    <property type="entry name" value="Prot_kinase_dom"/>
</dbReference>
<dbReference type="SUPFAM" id="SSF56112">
    <property type="entry name" value="Protein kinase-like (PK-like)"/>
    <property type="match status" value="1"/>
</dbReference>
<protein>
    <submittedName>
        <fullName evidence="2">Kinase domain protein</fullName>
    </submittedName>
</protein>
<dbReference type="SMART" id="SM00220">
    <property type="entry name" value="S_TKc"/>
    <property type="match status" value="1"/>
</dbReference>
<dbReference type="InterPro" id="IPR051681">
    <property type="entry name" value="Ser/Thr_Kinases-Pseudokinases"/>
</dbReference>
<sequence>MGVVTNGYSRTKGCFRRVLRLLSRDKVLSRRRGLSIRGELEPHRRSQTSVYCSNGNRWWIKVTFLGSVFGLLNVTDIPKTFRRDRRREFEGFNRLISYESIPLLRDTVTEMILGEDLEAADTIKLNGEAEYSTNAIVSHAKRLRYKIQEDPARVVYPVSVDFPSFSKFKATDLVVEDEITDGVFRVTHNNTTYVMKVVQRPFYQPRDTQVLQQELDNLKRCRGFPNIVQAAGIAVDANPYLTSVSGDPQQVVIGILLEYYGGGSLQQVLDNHSLGNYPWKTWAFQIGTALSSLHDAKKTHLDVKPSNIVLDSKGNAVLIDISGIGGITRSWCAPEIQHEISPSDLPFEVRRSCDVWAFGKLLLEITTYAEDPSTKTFRSVAEELLRDDVRTRMSLHDALLRITHLAHEDGVL</sequence>
<keyword evidence="2" id="KW-0418">Kinase</keyword>
<evidence type="ECO:0000259" key="1">
    <source>
        <dbReference type="PROSITE" id="PS50011"/>
    </source>
</evidence>
<dbReference type="EMBL" id="ML742059">
    <property type="protein sequence ID" value="KAE8152063.1"/>
    <property type="molecule type" value="Genomic_DNA"/>
</dbReference>
<reference evidence="2 3" key="1">
    <citation type="submission" date="2019-04" db="EMBL/GenBank/DDBJ databases">
        <title>Friends and foes A comparative genomics study of 23 Aspergillus species from section Flavi.</title>
        <authorList>
            <consortium name="DOE Joint Genome Institute"/>
            <person name="Kjaerbolling I."/>
            <person name="Vesth T."/>
            <person name="Frisvad J.C."/>
            <person name="Nybo J.L."/>
            <person name="Theobald S."/>
            <person name="Kildgaard S."/>
            <person name="Isbrandt T."/>
            <person name="Kuo A."/>
            <person name="Sato A."/>
            <person name="Lyhne E.K."/>
            <person name="Kogle M.E."/>
            <person name="Wiebenga A."/>
            <person name="Kun R.S."/>
            <person name="Lubbers R.J."/>
            <person name="Makela M.R."/>
            <person name="Barry K."/>
            <person name="Chovatia M."/>
            <person name="Clum A."/>
            <person name="Daum C."/>
            <person name="Haridas S."/>
            <person name="He G."/>
            <person name="LaButti K."/>
            <person name="Lipzen A."/>
            <person name="Mondo S."/>
            <person name="Riley R."/>
            <person name="Salamov A."/>
            <person name="Simmons B.A."/>
            <person name="Magnuson J.K."/>
            <person name="Henrissat B."/>
            <person name="Mortensen U.H."/>
            <person name="Larsen T.O."/>
            <person name="Devries R.P."/>
            <person name="Grigoriev I.V."/>
            <person name="Machida M."/>
            <person name="Baker S.E."/>
            <person name="Andersen M.R."/>
        </authorList>
    </citation>
    <scope>NUCLEOTIDE SEQUENCE [LARGE SCALE GENOMIC DNA]</scope>
    <source>
        <strain evidence="2 3">IBT 18842</strain>
    </source>
</reference>
<feature type="domain" description="Protein kinase" evidence="1">
    <location>
        <begin position="169"/>
        <end position="412"/>
    </location>
</feature>
<dbReference type="Gene3D" id="1.10.510.10">
    <property type="entry name" value="Transferase(Phosphotransferase) domain 1"/>
    <property type="match status" value="1"/>
</dbReference>
<evidence type="ECO:0000313" key="2">
    <source>
        <dbReference type="EMBL" id="KAE8152063.1"/>
    </source>
</evidence>
<dbReference type="OrthoDB" id="4062651at2759"/>
<dbReference type="Pfam" id="PF00069">
    <property type="entry name" value="Pkinase"/>
    <property type="match status" value="1"/>
</dbReference>
<dbReference type="PROSITE" id="PS50011">
    <property type="entry name" value="PROTEIN_KINASE_DOM"/>
    <property type="match status" value="1"/>
</dbReference>
<dbReference type="CDD" id="cd00180">
    <property type="entry name" value="PKc"/>
    <property type="match status" value="1"/>
</dbReference>
<name>A0A5N6U0C7_ASPAV</name>
<accession>A0A5N6U0C7</accession>
<evidence type="ECO:0000313" key="3">
    <source>
        <dbReference type="Proteomes" id="UP000325780"/>
    </source>
</evidence>
<dbReference type="GO" id="GO:0005524">
    <property type="term" value="F:ATP binding"/>
    <property type="evidence" value="ECO:0007669"/>
    <property type="project" value="InterPro"/>
</dbReference>
<proteinExistence type="predicted"/>